<gene>
    <name evidence="1" type="ORF">DWU99_20385</name>
</gene>
<dbReference type="RefSeq" id="WP_115479944.1">
    <property type="nucleotide sequence ID" value="NZ_QRBF01000012.1"/>
</dbReference>
<evidence type="ECO:0000313" key="2">
    <source>
        <dbReference type="Proteomes" id="UP000255334"/>
    </source>
</evidence>
<evidence type="ECO:0000313" key="1">
    <source>
        <dbReference type="EMBL" id="RDS80016.1"/>
    </source>
</evidence>
<proteinExistence type="predicted"/>
<name>A0A370WVF9_9GAMM</name>
<reference evidence="1 2" key="1">
    <citation type="submission" date="2018-07" db="EMBL/GenBank/DDBJ databases">
        <title>Dyella monticola sp. nov. and Dyella psychrodurans sp. nov. isolated from monsoon evergreen broad-leaved forest soil of Dinghu Mountain, China.</title>
        <authorList>
            <person name="Gao Z."/>
            <person name="Qiu L."/>
        </authorList>
    </citation>
    <scope>NUCLEOTIDE SEQUENCE [LARGE SCALE GENOMIC DNA]</scope>
    <source>
        <strain evidence="1 2">4MSK11</strain>
    </source>
</reference>
<sequence length="199" mass="21575">MAIFYAVVEDDPLDSGGRVLMGNRRSTITGPDGRPRRMAFLGDQAWCDTCKSLGEIVASPGSPQQRRIFDATIGQRQALGDDLVLCKCAKHPRIIPMYGRKFSITVNSATAVAQTATANSPTATADSVIDDLDEIIEQSFALLDDGTTPVDGYRYDLYSNGLLHTHKGSYSNGETASVQGQTTLRLVTWIERDSASKDV</sequence>
<protein>
    <submittedName>
        <fullName evidence="1">PAAR domain-containing protein</fullName>
    </submittedName>
</protein>
<accession>A0A370WVF9</accession>
<organism evidence="1 2">
    <name type="scientific">Dyella psychrodurans</name>
    <dbReference type="NCBI Taxonomy" id="1927960"/>
    <lineage>
        <taxon>Bacteria</taxon>
        <taxon>Pseudomonadati</taxon>
        <taxon>Pseudomonadota</taxon>
        <taxon>Gammaproteobacteria</taxon>
        <taxon>Lysobacterales</taxon>
        <taxon>Rhodanobacteraceae</taxon>
        <taxon>Dyella</taxon>
    </lineage>
</organism>
<dbReference type="CDD" id="cd14744">
    <property type="entry name" value="PAAR_CT_2"/>
    <property type="match status" value="1"/>
</dbReference>
<dbReference type="AlphaFoldDB" id="A0A370WVF9"/>
<comment type="caution">
    <text evidence="1">The sequence shown here is derived from an EMBL/GenBank/DDBJ whole genome shotgun (WGS) entry which is preliminary data.</text>
</comment>
<dbReference type="Proteomes" id="UP000255334">
    <property type="component" value="Unassembled WGS sequence"/>
</dbReference>
<dbReference type="EMBL" id="QRBF01000012">
    <property type="protein sequence ID" value="RDS80016.1"/>
    <property type="molecule type" value="Genomic_DNA"/>
</dbReference>
<keyword evidence="2" id="KW-1185">Reference proteome</keyword>
<dbReference type="OrthoDB" id="5952792at2"/>